<protein>
    <submittedName>
        <fullName evidence="1">Uncharacterized protein</fullName>
    </submittedName>
</protein>
<sequence>MTLDFEFVKQTNNLISKTLELYRGAGVSPQIDEVWKCENIGDFLCGFFVGEMVGSALSAFQVFHKREPSQDEHLEIVRIVEKYSKEIREFFSQFNG</sequence>
<accession>A0A075I6C0</accession>
<dbReference type="EMBL" id="KF901232">
    <property type="protein sequence ID" value="AIF23499.1"/>
    <property type="molecule type" value="Genomic_DNA"/>
</dbReference>
<organism evidence="1">
    <name type="scientific">uncultured marine thaumarchaeote SAT1000_16_A03</name>
    <dbReference type="NCBI Taxonomy" id="1456387"/>
    <lineage>
        <taxon>Archaea</taxon>
        <taxon>Nitrososphaerota</taxon>
        <taxon>environmental samples</taxon>
    </lineage>
</organism>
<dbReference type="AlphaFoldDB" id="A0A075I6C0"/>
<reference evidence="1" key="1">
    <citation type="journal article" date="2014" name="Genome Biol. Evol.">
        <title>Pangenome evidence for extensive interdomain horizontal transfer affecting lineage core and shell genes in uncultured planktonic thaumarchaeota and euryarchaeota.</title>
        <authorList>
            <person name="Deschamps P."/>
            <person name="Zivanovic Y."/>
            <person name="Moreira D."/>
            <person name="Rodriguez-Valera F."/>
            <person name="Lopez-Garcia P."/>
        </authorList>
    </citation>
    <scope>NUCLEOTIDE SEQUENCE</scope>
</reference>
<proteinExistence type="predicted"/>
<name>A0A075I6C0_9ARCH</name>
<evidence type="ECO:0000313" key="1">
    <source>
        <dbReference type="EMBL" id="AIF23499.1"/>
    </source>
</evidence>